<organism evidence="2 3">
    <name type="scientific">Arenimonas donghaensis DSM 18148 = HO3-R19</name>
    <dbReference type="NCBI Taxonomy" id="1121014"/>
    <lineage>
        <taxon>Bacteria</taxon>
        <taxon>Pseudomonadati</taxon>
        <taxon>Pseudomonadota</taxon>
        <taxon>Gammaproteobacteria</taxon>
        <taxon>Lysobacterales</taxon>
        <taxon>Lysobacteraceae</taxon>
        <taxon>Arenimonas</taxon>
    </lineage>
</organism>
<proteinExistence type="predicted"/>
<reference evidence="2 3" key="2">
    <citation type="journal article" date="2015" name="Stand. Genomic Sci.">
        <title>High quality draft genomic sequence of Arenimonas donghaensis DSM 18148(T).</title>
        <authorList>
            <person name="Chen F."/>
            <person name="Wang H."/>
            <person name="Cao Y."/>
            <person name="Li X."/>
            <person name="Wang G."/>
        </authorList>
    </citation>
    <scope>NUCLEOTIDE SEQUENCE [LARGE SCALE GENOMIC DNA]</scope>
    <source>
        <strain evidence="2 3">HO3-R19</strain>
    </source>
</reference>
<keyword evidence="1" id="KW-0732">Signal</keyword>
<evidence type="ECO:0000313" key="3">
    <source>
        <dbReference type="Proteomes" id="UP000029085"/>
    </source>
</evidence>
<dbReference type="Proteomes" id="UP000029085">
    <property type="component" value="Unassembled WGS sequence"/>
</dbReference>
<name>A0A087MGY5_9GAMM</name>
<accession>A0A087MGY5</accession>
<evidence type="ECO:0008006" key="4">
    <source>
        <dbReference type="Google" id="ProtNLM"/>
    </source>
</evidence>
<protein>
    <recommendedName>
        <fullName evidence="4">TonB C-terminal domain-containing protein</fullName>
    </recommendedName>
</protein>
<evidence type="ECO:0000313" key="2">
    <source>
        <dbReference type="EMBL" id="KFL36138.1"/>
    </source>
</evidence>
<comment type="caution">
    <text evidence="2">The sequence shown here is derived from an EMBL/GenBank/DDBJ whole genome shotgun (WGS) entry which is preliminary data.</text>
</comment>
<gene>
    <name evidence="2" type="ORF">N788_13675</name>
</gene>
<sequence>MFKMLMPALLLAAGAVAAEPVYFSADVGGQLTIGPAGEVVDVSLEDAAWMGEDVVQGYERQIRAWRFKPVLEDGKPVNAVARMALGLVAVRDDEARTAHFAIRRAVFLDPPGTGQPPGEGRALRIPAFPAEAVHSGTGANIMLVAELDAEGDVRRVAAESVHLTGNVPKQKFKYFGKQFRRAAEQAASQWRFDHLAGEGIVRIPMVFTVSRSAKAPGWQQIHPFRFEPPAWIRQADAPPRNLAANGEGSRRLELLTPLDEAGG</sequence>
<dbReference type="OrthoDB" id="5982524at2"/>
<keyword evidence="3" id="KW-1185">Reference proteome</keyword>
<feature type="chain" id="PRO_5001826398" description="TonB C-terminal domain-containing protein" evidence="1">
    <location>
        <begin position="18"/>
        <end position="263"/>
    </location>
</feature>
<dbReference type="AlphaFoldDB" id="A0A087MGY5"/>
<dbReference type="STRING" id="1121014.N788_13675"/>
<evidence type="ECO:0000256" key="1">
    <source>
        <dbReference type="SAM" id="SignalP"/>
    </source>
</evidence>
<dbReference type="EMBL" id="AVCJ01000024">
    <property type="protein sequence ID" value="KFL36138.1"/>
    <property type="molecule type" value="Genomic_DNA"/>
</dbReference>
<dbReference type="RefSeq" id="WP_034224616.1">
    <property type="nucleotide sequence ID" value="NZ_AVCJ01000024.1"/>
</dbReference>
<dbReference type="PATRIC" id="fig|1121014.3.peg.1977"/>
<reference evidence="3" key="1">
    <citation type="submission" date="2013-08" db="EMBL/GenBank/DDBJ databases">
        <title>Genome sequencing of Arenimonas donghaensis.</title>
        <authorList>
            <person name="Chen F."/>
            <person name="Wang G."/>
        </authorList>
    </citation>
    <scope>NUCLEOTIDE SEQUENCE [LARGE SCALE GENOMIC DNA]</scope>
    <source>
        <strain evidence="3">HO3-R19</strain>
    </source>
</reference>
<feature type="signal peptide" evidence="1">
    <location>
        <begin position="1"/>
        <end position="17"/>
    </location>
</feature>